<accession>A0ABU1IDZ6</accession>
<organism evidence="1 2">
    <name type="scientific">Paracidovorax wautersii</name>
    <dbReference type="NCBI Taxonomy" id="1177982"/>
    <lineage>
        <taxon>Bacteria</taxon>
        <taxon>Pseudomonadati</taxon>
        <taxon>Pseudomonadota</taxon>
        <taxon>Betaproteobacteria</taxon>
        <taxon>Burkholderiales</taxon>
        <taxon>Comamonadaceae</taxon>
        <taxon>Paracidovorax</taxon>
    </lineage>
</organism>
<dbReference type="Proteomes" id="UP001267710">
    <property type="component" value="Unassembled WGS sequence"/>
</dbReference>
<reference evidence="1 2" key="1">
    <citation type="submission" date="2023-08" db="EMBL/GenBank/DDBJ databases">
        <title>Functional and genomic diversity of the sorghum phyllosphere microbiome.</title>
        <authorList>
            <person name="Shade A."/>
        </authorList>
    </citation>
    <scope>NUCLEOTIDE SEQUENCE [LARGE SCALE GENOMIC DNA]</scope>
    <source>
        <strain evidence="1 2">SORGH_AS_0335</strain>
    </source>
</reference>
<sequence length="331" mass="35772">MSDVNHLIIPLAASTAEGCQQALRGLELPHLDRLLARLAPAAPPDAGEETDFTPPHERALARHLGLPAGPDGTTPWAAWHRQQQAASTDSNVADADDGGDGNAAWAFITPCQWQVSTEHVTLADPASLALDEAASRALMEVLSPWFAEDGITLFYDQPTRWLARGAVFDGLATASLDRVIQRDVRAWMPDAARARTLHRLHSEMQMLLYTHPLNDARAAQGLPPVNAFWVHGAGRLGAPPAVAAATQPTVPLGLRDAALHEDWRAWAAAWATLDAGPVARLAERAAAGEPVHLTLCGERSAQSFHTAPRGLAHRIRSLFRPQRFADVREQL</sequence>
<gene>
    <name evidence="1" type="ORF">QE399_002168</name>
</gene>
<comment type="caution">
    <text evidence="1">The sequence shown here is derived from an EMBL/GenBank/DDBJ whole genome shotgun (WGS) entry which is preliminary data.</text>
</comment>
<evidence type="ECO:0000313" key="1">
    <source>
        <dbReference type="EMBL" id="MDR6214479.1"/>
    </source>
</evidence>
<dbReference type="RefSeq" id="WP_309828659.1">
    <property type="nucleotide sequence ID" value="NZ_JAVIZX010000001.1"/>
</dbReference>
<evidence type="ECO:0008006" key="3">
    <source>
        <dbReference type="Google" id="ProtNLM"/>
    </source>
</evidence>
<evidence type="ECO:0000313" key="2">
    <source>
        <dbReference type="Proteomes" id="UP001267710"/>
    </source>
</evidence>
<keyword evidence="2" id="KW-1185">Reference proteome</keyword>
<proteinExistence type="predicted"/>
<dbReference type="EMBL" id="JAVIZX010000001">
    <property type="protein sequence ID" value="MDR6214479.1"/>
    <property type="molecule type" value="Genomic_DNA"/>
</dbReference>
<name>A0ABU1IDZ6_9BURK</name>
<protein>
    <recommendedName>
        <fullName evidence="3">Phosphoglycerate mutase</fullName>
    </recommendedName>
</protein>